<dbReference type="EMBL" id="SMKW01000047">
    <property type="protein sequence ID" value="TDD42434.1"/>
    <property type="molecule type" value="Genomic_DNA"/>
</dbReference>
<sequence length="154" mass="16645">MMCSLRDNNIFDLDVCAGGARNGPGTNRTRGQMLMRFTRRVGRGGVAVAAAVTLATTGVVAAPQASAAEACRPNGLCLYYNTGFNDMRFVTERTGVGCWTLLVYGLRDHVNSYRNNLPVYVDFFDANGNLAWRIRPGGSSSDSRPFGGEYSVCT</sequence>
<organism evidence="1 2">
    <name type="scientific">Saccharopolyspora elongata</name>
    <dbReference type="NCBI Taxonomy" id="2530387"/>
    <lineage>
        <taxon>Bacteria</taxon>
        <taxon>Bacillati</taxon>
        <taxon>Actinomycetota</taxon>
        <taxon>Actinomycetes</taxon>
        <taxon>Pseudonocardiales</taxon>
        <taxon>Pseudonocardiaceae</taxon>
        <taxon>Saccharopolyspora</taxon>
    </lineage>
</organism>
<name>A0A4R4YEU8_9PSEU</name>
<protein>
    <recommendedName>
        <fullName evidence="3">Peptidase inhibitor family I36</fullName>
    </recommendedName>
</protein>
<proteinExistence type="predicted"/>
<gene>
    <name evidence="1" type="ORF">E1288_29360</name>
</gene>
<evidence type="ECO:0008006" key="3">
    <source>
        <dbReference type="Google" id="ProtNLM"/>
    </source>
</evidence>
<dbReference type="Pfam" id="PF03995">
    <property type="entry name" value="Inhibitor_I36"/>
    <property type="match status" value="1"/>
</dbReference>
<evidence type="ECO:0000313" key="2">
    <source>
        <dbReference type="Proteomes" id="UP000294947"/>
    </source>
</evidence>
<evidence type="ECO:0000313" key="1">
    <source>
        <dbReference type="EMBL" id="TDD42434.1"/>
    </source>
</evidence>
<dbReference type="Proteomes" id="UP000294947">
    <property type="component" value="Unassembled WGS sequence"/>
</dbReference>
<dbReference type="AlphaFoldDB" id="A0A4R4YEU8"/>
<comment type="caution">
    <text evidence="1">The sequence shown here is derived from an EMBL/GenBank/DDBJ whole genome shotgun (WGS) entry which is preliminary data.</text>
</comment>
<reference evidence="1 2" key="1">
    <citation type="submission" date="2019-03" db="EMBL/GenBank/DDBJ databases">
        <title>Draft genome sequences of novel Actinobacteria.</title>
        <authorList>
            <person name="Sahin N."/>
            <person name="Ay H."/>
            <person name="Saygin H."/>
        </authorList>
    </citation>
    <scope>NUCLEOTIDE SEQUENCE [LARGE SCALE GENOMIC DNA]</scope>
    <source>
        <strain evidence="1 2">7K502</strain>
    </source>
</reference>
<accession>A0A4R4YEU8</accession>
<keyword evidence="2" id="KW-1185">Reference proteome</keyword>